<proteinExistence type="predicted"/>
<evidence type="ECO:0000313" key="15">
    <source>
        <dbReference type="Proteomes" id="UP000572057"/>
    </source>
</evidence>
<evidence type="ECO:0000256" key="10">
    <source>
        <dbReference type="ARBA" id="ARBA00040002"/>
    </source>
</evidence>
<evidence type="ECO:0000256" key="6">
    <source>
        <dbReference type="ARBA" id="ARBA00023069"/>
    </source>
</evidence>
<protein>
    <recommendedName>
        <fullName evidence="10">Dynein axonemal intermediate chain 4</fullName>
    </recommendedName>
    <alternativeName>
        <fullName evidence="11">WD repeat-containing protein 78</fullName>
    </alternativeName>
</protein>
<keyword evidence="6" id="KW-0969">Cilium</keyword>
<dbReference type="Proteomes" id="UP000572057">
    <property type="component" value="Unassembled WGS sequence"/>
</dbReference>
<keyword evidence="3 12" id="KW-0853">WD repeat</keyword>
<evidence type="ECO:0000256" key="9">
    <source>
        <dbReference type="ARBA" id="ARBA00024190"/>
    </source>
</evidence>
<feature type="non-terminal residue" evidence="14">
    <location>
        <position position="677"/>
    </location>
</feature>
<gene>
    <name evidence="14" type="primary">Wdr78</name>
    <name evidence="14" type="ORF">LOCOCH_R13174</name>
</gene>
<name>A0A7L1SB17_9PASS</name>
<dbReference type="PANTHER" id="PTHR12442:SF12">
    <property type="entry name" value="DYNEIN AXONEMAL INTERMEDIATE CHAIN 4"/>
    <property type="match status" value="1"/>
</dbReference>
<dbReference type="PROSITE" id="PS50082">
    <property type="entry name" value="WD_REPEATS_2"/>
    <property type="match status" value="2"/>
</dbReference>
<dbReference type="SUPFAM" id="SSF50978">
    <property type="entry name" value="WD40 repeat-like"/>
    <property type="match status" value="1"/>
</dbReference>
<dbReference type="InterPro" id="IPR001680">
    <property type="entry name" value="WD40_rpt"/>
</dbReference>
<evidence type="ECO:0000256" key="3">
    <source>
        <dbReference type="ARBA" id="ARBA00022574"/>
    </source>
</evidence>
<dbReference type="GO" id="GO:0005858">
    <property type="term" value="C:axonemal dynein complex"/>
    <property type="evidence" value="ECO:0007669"/>
    <property type="project" value="TreeGrafter"/>
</dbReference>
<evidence type="ECO:0000256" key="8">
    <source>
        <dbReference type="ARBA" id="ARBA00023273"/>
    </source>
</evidence>
<keyword evidence="4" id="KW-0677">Repeat</keyword>
<feature type="region of interest" description="Disordered" evidence="13">
    <location>
        <begin position="278"/>
        <end position="313"/>
    </location>
</feature>
<evidence type="ECO:0000256" key="1">
    <source>
        <dbReference type="ARBA" id="ARBA00004611"/>
    </source>
</evidence>
<dbReference type="GO" id="GO:0045503">
    <property type="term" value="F:dynein light chain binding"/>
    <property type="evidence" value="ECO:0007669"/>
    <property type="project" value="TreeGrafter"/>
</dbReference>
<accession>A0A7L1SB17</accession>
<feature type="region of interest" description="Disordered" evidence="13">
    <location>
        <begin position="166"/>
        <end position="209"/>
    </location>
</feature>
<reference evidence="15" key="1">
    <citation type="submission" date="2019-09" db="EMBL/GenBank/DDBJ databases">
        <title>Bird 10,000 Genomes (B10K) Project - Family phase.</title>
        <authorList>
            <person name="Zhang G."/>
        </authorList>
    </citation>
    <scope>NUCLEOTIDE SEQUENCE [LARGE SCALE GENOMIC DNA]</scope>
</reference>
<keyword evidence="8" id="KW-0966">Cell projection</keyword>
<dbReference type="GO" id="GO:0045504">
    <property type="term" value="F:dynein heavy chain binding"/>
    <property type="evidence" value="ECO:0007669"/>
    <property type="project" value="TreeGrafter"/>
</dbReference>
<dbReference type="EMBL" id="VXBM01003019">
    <property type="protein sequence ID" value="NXO46006.1"/>
    <property type="molecule type" value="Genomic_DNA"/>
</dbReference>
<keyword evidence="2" id="KW-0963">Cytoplasm</keyword>
<dbReference type="OrthoDB" id="10259804at2759"/>
<dbReference type="GO" id="GO:0003341">
    <property type="term" value="P:cilium movement"/>
    <property type="evidence" value="ECO:0007669"/>
    <property type="project" value="TreeGrafter"/>
</dbReference>
<comment type="caution">
    <text evidence="14">The sequence shown here is derived from an EMBL/GenBank/DDBJ whole genome shotgun (WGS) entry which is preliminary data.</text>
</comment>
<comment type="subcellular location">
    <subcellularLocation>
        <location evidence="1">Cytoplasm</location>
        <location evidence="1">Cytoskeleton</location>
        <location evidence="1">Flagellum axoneme</location>
    </subcellularLocation>
    <subcellularLocation>
        <location evidence="9">Dynein axonemal particle</location>
    </subcellularLocation>
</comment>
<sequence length="677" mass="74919">LQVFDDEGKNVTPHPLFHPDPNAAVPRQENFILKYFISSPGPSSTSRTDFSINLEQQGCCFSAVQEEGEAALTEAELEQRVDIFLSETDTLWMLDLPTAVVSTEAEEAARVLERNKIYAEICKAKIDSENFVEKMVQTISGAAKTKEVQCEAISVAEKGVTVTSWDLDNSLNASETEPTETEEPEAPAGKSSKSPTAEEPGQAVAVPSARASSIIIAESAVAARSHEERECHSEAILTSANLQQDLVVMERILMENIFQPKLAVYRRIPVLIEPVVTSDTDVEGSEEEEDEEEEKAEEKQEETLPDESPAEDAGPRLEQLWSYGCDLTRGHSVSSMAWNKINPDLLAVGYREFVSQDQKKGLACCWSLKNPMWPERIFRCEHGVTAVDFSLASPNLLAVGMANGCVAIYDVRSRSDAALLDSSASLNQHKGPVWQLRWVEQDRGARAGDKQERLMCISGDGRMTQWFIQQRLDCSDVMKIKRTESEMKKLPGERDKKNEAPIAQEAAGMCFDFHPEDPDIFLAGTEEGHIHCCSCSGKEQILGTYRGHKGPVYKVAWNPSSTEMFLSCSADWSILLWHRDSHSPLLTFTSVTAFVHDIKWAPQSAFIFAAVNERRVEIWDLTVSIFNPVLSCAASPEGNLSSLLFARNAECLLLGDSCGQVGVWQLHNLAVPSTEQV</sequence>
<dbReference type="AlphaFoldDB" id="A0A7L1SB17"/>
<feature type="compositionally biased region" description="Acidic residues" evidence="13">
    <location>
        <begin position="280"/>
        <end position="295"/>
    </location>
</feature>
<dbReference type="Pfam" id="PF00400">
    <property type="entry name" value="WD40"/>
    <property type="match status" value="1"/>
</dbReference>
<dbReference type="SMART" id="SM00320">
    <property type="entry name" value="WD40"/>
    <property type="match status" value="5"/>
</dbReference>
<dbReference type="InterPro" id="IPR015943">
    <property type="entry name" value="WD40/YVTN_repeat-like_dom_sf"/>
</dbReference>
<evidence type="ECO:0000256" key="2">
    <source>
        <dbReference type="ARBA" id="ARBA00022490"/>
    </source>
</evidence>
<keyword evidence="5" id="KW-0282">Flagellum</keyword>
<evidence type="ECO:0000256" key="13">
    <source>
        <dbReference type="SAM" id="MobiDB-lite"/>
    </source>
</evidence>
<feature type="repeat" description="WD" evidence="12">
    <location>
        <begin position="545"/>
        <end position="587"/>
    </location>
</feature>
<organism evidence="14 15">
    <name type="scientific">Helopsaltes ochotensis</name>
    <name type="common">Middendorff's grasshopper-warbler</name>
    <dbReference type="NCBI Taxonomy" id="3150915"/>
    <lineage>
        <taxon>Eukaryota</taxon>
        <taxon>Metazoa</taxon>
        <taxon>Chordata</taxon>
        <taxon>Craniata</taxon>
        <taxon>Vertebrata</taxon>
        <taxon>Euteleostomi</taxon>
        <taxon>Archelosauria</taxon>
        <taxon>Archosauria</taxon>
        <taxon>Dinosauria</taxon>
        <taxon>Saurischia</taxon>
        <taxon>Theropoda</taxon>
        <taxon>Coelurosauria</taxon>
        <taxon>Aves</taxon>
        <taxon>Neognathae</taxon>
        <taxon>Neoaves</taxon>
        <taxon>Telluraves</taxon>
        <taxon>Australaves</taxon>
        <taxon>Passeriformes</taxon>
        <taxon>Sylvioidea</taxon>
        <taxon>Locustellidae</taxon>
        <taxon>Helopsaltes</taxon>
    </lineage>
</organism>
<evidence type="ECO:0000256" key="12">
    <source>
        <dbReference type="PROSITE-ProRule" id="PRU00221"/>
    </source>
</evidence>
<dbReference type="PROSITE" id="PS50294">
    <property type="entry name" value="WD_REPEATS_REGION"/>
    <property type="match status" value="1"/>
</dbReference>
<evidence type="ECO:0000256" key="4">
    <source>
        <dbReference type="ARBA" id="ARBA00022737"/>
    </source>
</evidence>
<dbReference type="GO" id="GO:0120293">
    <property type="term" value="C:dynein axonemal particle"/>
    <property type="evidence" value="ECO:0007669"/>
    <property type="project" value="UniProtKB-SubCell"/>
</dbReference>
<feature type="repeat" description="WD" evidence="12">
    <location>
        <begin position="588"/>
        <end position="621"/>
    </location>
</feature>
<dbReference type="PANTHER" id="PTHR12442">
    <property type="entry name" value="DYNEIN INTERMEDIATE CHAIN"/>
    <property type="match status" value="1"/>
</dbReference>
<dbReference type="FunFam" id="2.130.10.10:FF:001248">
    <property type="entry name" value="WD repeat domain 78"/>
    <property type="match status" value="1"/>
</dbReference>
<keyword evidence="7" id="KW-0206">Cytoskeleton</keyword>
<evidence type="ECO:0000313" key="14">
    <source>
        <dbReference type="EMBL" id="NXO46006.1"/>
    </source>
</evidence>
<feature type="non-terminal residue" evidence="14">
    <location>
        <position position="1"/>
    </location>
</feature>
<dbReference type="InterPro" id="IPR050687">
    <property type="entry name" value="Dynein_IC"/>
</dbReference>
<dbReference type="InterPro" id="IPR036322">
    <property type="entry name" value="WD40_repeat_dom_sf"/>
</dbReference>
<keyword evidence="15" id="KW-1185">Reference proteome</keyword>
<evidence type="ECO:0000256" key="11">
    <source>
        <dbReference type="ARBA" id="ARBA00041557"/>
    </source>
</evidence>
<evidence type="ECO:0000256" key="7">
    <source>
        <dbReference type="ARBA" id="ARBA00023212"/>
    </source>
</evidence>
<evidence type="ECO:0000256" key="5">
    <source>
        <dbReference type="ARBA" id="ARBA00022846"/>
    </source>
</evidence>
<dbReference type="Gene3D" id="2.130.10.10">
    <property type="entry name" value="YVTN repeat-like/Quinoprotein amine dehydrogenase"/>
    <property type="match status" value="1"/>
</dbReference>